<dbReference type="Gene3D" id="3.10.20.70">
    <property type="entry name" value="Glutamine synthetase, N-terminal domain"/>
    <property type="match status" value="1"/>
</dbReference>
<evidence type="ECO:0000313" key="12">
    <source>
        <dbReference type="EMBL" id="AML50729.1"/>
    </source>
</evidence>
<dbReference type="GO" id="GO:0006542">
    <property type="term" value="P:glutamine biosynthetic process"/>
    <property type="evidence" value="ECO:0007669"/>
    <property type="project" value="InterPro"/>
</dbReference>
<dbReference type="KEGG" id="hat:RC74_05010"/>
<comment type="cofactor">
    <cofactor evidence="1">
        <name>Mg(2+)</name>
        <dbReference type="ChEBI" id="CHEBI:18420"/>
    </cofactor>
</comment>
<dbReference type="InterPro" id="IPR036651">
    <property type="entry name" value="Gln_synt_N_sf"/>
</dbReference>
<dbReference type="InterPro" id="IPR014746">
    <property type="entry name" value="Gln_synth/guanido_kin_cat_dom"/>
</dbReference>
<evidence type="ECO:0000256" key="7">
    <source>
        <dbReference type="ARBA" id="ARBA00023231"/>
    </source>
</evidence>
<keyword evidence="6" id="KW-0460">Magnesium</keyword>
<keyword evidence="13" id="KW-1185">Reference proteome</keyword>
<dbReference type="PANTHER" id="PTHR43785">
    <property type="entry name" value="GAMMA-GLUTAMYLPUTRESCINE SYNTHETASE"/>
    <property type="match status" value="1"/>
</dbReference>
<dbReference type="SUPFAM" id="SSF55931">
    <property type="entry name" value="Glutamine synthetase/guanido kinase"/>
    <property type="match status" value="1"/>
</dbReference>
<dbReference type="InterPro" id="IPR027303">
    <property type="entry name" value="Gln_synth_gly_rich_site"/>
</dbReference>
<evidence type="ECO:0000256" key="1">
    <source>
        <dbReference type="ARBA" id="ARBA00001946"/>
    </source>
</evidence>
<dbReference type="Gene3D" id="3.30.590.10">
    <property type="entry name" value="Glutamine synthetase/guanido kinase, catalytic domain"/>
    <property type="match status" value="1"/>
</dbReference>
<organism evidence="12 13">
    <name type="scientific">Falsihalocynthiibacter arcticus</name>
    <dbReference type="NCBI Taxonomy" id="1579316"/>
    <lineage>
        <taxon>Bacteria</taxon>
        <taxon>Pseudomonadati</taxon>
        <taxon>Pseudomonadota</taxon>
        <taxon>Alphaproteobacteria</taxon>
        <taxon>Rhodobacterales</taxon>
        <taxon>Roseobacteraceae</taxon>
        <taxon>Falsihalocynthiibacter</taxon>
    </lineage>
</organism>
<evidence type="ECO:0000256" key="6">
    <source>
        <dbReference type="ARBA" id="ARBA00022842"/>
    </source>
</evidence>
<dbReference type="EMBL" id="CP014327">
    <property type="protein sequence ID" value="AML50729.1"/>
    <property type="molecule type" value="Genomic_DNA"/>
</dbReference>
<keyword evidence="7" id="KW-0535">Nitrogen fixation</keyword>
<dbReference type="RefSeq" id="WP_052274834.1">
    <property type="nucleotide sequence ID" value="NZ_CP014327.1"/>
</dbReference>
<dbReference type="GO" id="GO:0005524">
    <property type="term" value="F:ATP binding"/>
    <property type="evidence" value="ECO:0007669"/>
    <property type="project" value="UniProtKB-KW"/>
</dbReference>
<evidence type="ECO:0000256" key="5">
    <source>
        <dbReference type="ARBA" id="ARBA00022840"/>
    </source>
</evidence>
<evidence type="ECO:0000256" key="4">
    <source>
        <dbReference type="ARBA" id="ARBA00022741"/>
    </source>
</evidence>
<dbReference type="PANTHER" id="PTHR43785:SF12">
    <property type="entry name" value="TYPE-1 GLUTAMINE SYNTHETASE 2"/>
    <property type="match status" value="1"/>
</dbReference>
<gene>
    <name evidence="12" type="ORF">RC74_05010</name>
</gene>
<dbReference type="PROSITE" id="PS00181">
    <property type="entry name" value="GLNA_ATP"/>
    <property type="match status" value="1"/>
</dbReference>
<dbReference type="SUPFAM" id="SSF54368">
    <property type="entry name" value="Glutamine synthetase, N-terminal domain"/>
    <property type="match status" value="1"/>
</dbReference>
<dbReference type="InterPro" id="IPR008146">
    <property type="entry name" value="Gln_synth_cat_dom"/>
</dbReference>
<sequence>MPKTPSPEDRKILLDFLAENPDLERIELLFPDMHGIFRGKWMPPDGARKLLTRDVRLPISSYALDVWGHDVNETRLALATGDPDGYGVPIMRTLKRLPWTKTPAAQLLMTLETEDGAPCIYDPRQQLSSMVERFAAIGLTAVVAAEMEFYLFRKRKNLGSAPIPPIGSMGTQLYDLDAMDELEDVLREIRRGCEALDLPVDIIIAESGSGQFEINFKHVPDPIAAADYAILFKRLVWGCAQRHDLESTFMAKPYGDDAGSGMHFHVSLINEDGENIFALEDGGKENLHHAIGGLLSTMRELQVIFAPHLNSYRRFQEGSHAPLQPNWGLDNRSASVRVPESQGPAARFEHRISGSDVNPYLALTAILGGALIGLKNKIDPGKPIDEGGAIKQRLYGTWVPAVDAFSRSTAAVDVFGKEYRRVFTACCRAEIQKLSAMVTDVEYQTYLDRI</sequence>
<proteinExistence type="inferred from homology"/>
<feature type="domain" description="GS catalytic" evidence="11">
    <location>
        <begin position="123"/>
        <end position="450"/>
    </location>
</feature>
<protein>
    <submittedName>
        <fullName evidence="12">Uncharacterized protein</fullName>
    </submittedName>
</protein>
<name>A0A126UZ55_9RHOB</name>
<reference evidence="12 13" key="1">
    <citation type="submission" date="2016-02" db="EMBL/GenBank/DDBJ databases">
        <title>Complete genome sequence of Halocynthiibacter arcticus PAMC 20958t from arctic marine sediment.</title>
        <authorList>
            <person name="Lee Y.M."/>
            <person name="Baek K."/>
            <person name="Lee H.K."/>
            <person name="Shin S.C."/>
        </authorList>
    </citation>
    <scope>NUCLEOTIDE SEQUENCE [LARGE SCALE GENOMIC DNA]</scope>
    <source>
        <strain evidence="12">PAMC 20958</strain>
    </source>
</reference>
<dbReference type="InterPro" id="IPR008147">
    <property type="entry name" value="Gln_synt_N"/>
</dbReference>
<keyword evidence="4" id="KW-0547">Nucleotide-binding</keyword>
<evidence type="ECO:0000256" key="9">
    <source>
        <dbReference type="RuleBase" id="RU000384"/>
    </source>
</evidence>
<evidence type="ECO:0000256" key="8">
    <source>
        <dbReference type="PROSITE-ProRule" id="PRU01330"/>
    </source>
</evidence>
<feature type="domain" description="GS beta-grasp" evidence="10">
    <location>
        <begin position="21"/>
        <end position="116"/>
    </location>
</feature>
<accession>A0A126UZ55</accession>
<dbReference type="GO" id="GO:0004356">
    <property type="term" value="F:glutamine synthetase activity"/>
    <property type="evidence" value="ECO:0007669"/>
    <property type="project" value="InterPro"/>
</dbReference>
<comment type="function">
    <text evidence="2">Catalyzes the ATP-dependent biosynthesis of glutamine from glutamate and ammonia.</text>
</comment>
<evidence type="ECO:0000256" key="2">
    <source>
        <dbReference type="ARBA" id="ARBA00003117"/>
    </source>
</evidence>
<dbReference type="AlphaFoldDB" id="A0A126UZ55"/>
<dbReference type="SMART" id="SM01230">
    <property type="entry name" value="Gln-synt_C"/>
    <property type="match status" value="1"/>
</dbReference>
<dbReference type="PROSITE" id="PS51986">
    <property type="entry name" value="GS_BETA_GRASP"/>
    <property type="match status" value="1"/>
</dbReference>
<evidence type="ECO:0000259" key="11">
    <source>
        <dbReference type="PROSITE" id="PS51987"/>
    </source>
</evidence>
<keyword evidence="3" id="KW-0436">Ligase</keyword>
<evidence type="ECO:0000256" key="3">
    <source>
        <dbReference type="ARBA" id="ARBA00022598"/>
    </source>
</evidence>
<keyword evidence="5" id="KW-0067">ATP-binding</keyword>
<dbReference type="OrthoDB" id="9807095at2"/>
<dbReference type="Proteomes" id="UP000070371">
    <property type="component" value="Chromosome"/>
</dbReference>
<dbReference type="STRING" id="1579316.RC74_05010"/>
<comment type="similarity">
    <text evidence="8 9">Belongs to the glutamine synthetase family.</text>
</comment>
<dbReference type="Pfam" id="PF00120">
    <property type="entry name" value="Gln-synt_C"/>
    <property type="match status" value="1"/>
</dbReference>
<evidence type="ECO:0000313" key="13">
    <source>
        <dbReference type="Proteomes" id="UP000070371"/>
    </source>
</evidence>
<evidence type="ECO:0000259" key="10">
    <source>
        <dbReference type="PROSITE" id="PS51986"/>
    </source>
</evidence>
<dbReference type="GO" id="GO:0006598">
    <property type="term" value="P:polyamine catabolic process"/>
    <property type="evidence" value="ECO:0007669"/>
    <property type="project" value="TreeGrafter"/>
</dbReference>
<dbReference type="PROSITE" id="PS51987">
    <property type="entry name" value="GS_CATALYTIC"/>
    <property type="match status" value="1"/>
</dbReference>